<dbReference type="AlphaFoldDB" id="A0A5N6PHW4"/>
<accession>A0A5N6PHW4</accession>
<feature type="region of interest" description="Disordered" evidence="1">
    <location>
        <begin position="348"/>
        <end position="428"/>
    </location>
</feature>
<dbReference type="EMBL" id="SZYD01000004">
    <property type="protein sequence ID" value="KAD6454329.1"/>
    <property type="molecule type" value="Genomic_DNA"/>
</dbReference>
<dbReference type="Proteomes" id="UP000326396">
    <property type="component" value="Linkage Group LG12"/>
</dbReference>
<feature type="compositionally biased region" description="Basic and acidic residues" evidence="1">
    <location>
        <begin position="413"/>
        <end position="428"/>
    </location>
</feature>
<feature type="compositionally biased region" description="Acidic residues" evidence="1">
    <location>
        <begin position="363"/>
        <end position="374"/>
    </location>
</feature>
<name>A0A5N6PHW4_9ASTR</name>
<feature type="transmembrane region" description="Helical" evidence="2">
    <location>
        <begin position="142"/>
        <end position="162"/>
    </location>
</feature>
<evidence type="ECO:0008006" key="5">
    <source>
        <dbReference type="Google" id="ProtNLM"/>
    </source>
</evidence>
<keyword evidence="2" id="KW-1133">Transmembrane helix</keyword>
<protein>
    <recommendedName>
        <fullName evidence="5">DUF1985 domain-containing protein</fullName>
    </recommendedName>
</protein>
<proteinExistence type="predicted"/>
<keyword evidence="2" id="KW-0812">Transmembrane</keyword>
<evidence type="ECO:0000256" key="2">
    <source>
        <dbReference type="SAM" id="Phobius"/>
    </source>
</evidence>
<evidence type="ECO:0000313" key="3">
    <source>
        <dbReference type="EMBL" id="KAD6454329.1"/>
    </source>
</evidence>
<keyword evidence="2" id="KW-0472">Membrane</keyword>
<feature type="transmembrane region" description="Helical" evidence="2">
    <location>
        <begin position="116"/>
        <end position="136"/>
    </location>
</feature>
<sequence length="428" mass="48894">MERWRQAIQKIGQPGKSGKSIYAFLGPAEGDKLLHLGLDLQVGLYRRLLRCQGLGIDVILVVAQDSWLWHSPCGCLPWSDDKVGVDFNGYGLLFGYRITLAYQFAMGFRISGLAKVGYGFLGITGDNLMGILVILLDSIRVFGAVIWLNWLLGWGALALSVFHNNEDDELHEEVACTSLVGDVIVDELNDEDVVRLFLLALVISFEGYQVTKKLDVRLLNLVNNFEEWNRFPWGNYFWDNTFPHLHNLFERMPNGENKKKKIYCSINGFSWMWILEVLLPVCQIYSTSYKLTIPRSHSGGTCGVISWPCNKPKHVIPNELEVNCEWWIRSAEYLTEIESQYKLEKQPNADINRNKGKGKRDDIDGDDFDYDGEEVDKNKKKKKGAYGGKKTKDDGVVDEFSDHVSLTKKKESKRQDSEFENKEKTMNL</sequence>
<organism evidence="3 4">
    <name type="scientific">Mikania micrantha</name>
    <name type="common">bitter vine</name>
    <dbReference type="NCBI Taxonomy" id="192012"/>
    <lineage>
        <taxon>Eukaryota</taxon>
        <taxon>Viridiplantae</taxon>
        <taxon>Streptophyta</taxon>
        <taxon>Embryophyta</taxon>
        <taxon>Tracheophyta</taxon>
        <taxon>Spermatophyta</taxon>
        <taxon>Magnoliopsida</taxon>
        <taxon>eudicotyledons</taxon>
        <taxon>Gunneridae</taxon>
        <taxon>Pentapetalae</taxon>
        <taxon>asterids</taxon>
        <taxon>campanulids</taxon>
        <taxon>Asterales</taxon>
        <taxon>Asteraceae</taxon>
        <taxon>Asteroideae</taxon>
        <taxon>Heliantheae alliance</taxon>
        <taxon>Eupatorieae</taxon>
        <taxon>Mikania</taxon>
    </lineage>
</organism>
<keyword evidence="4" id="KW-1185">Reference proteome</keyword>
<gene>
    <name evidence="3" type="ORF">E3N88_09035</name>
</gene>
<evidence type="ECO:0000313" key="4">
    <source>
        <dbReference type="Proteomes" id="UP000326396"/>
    </source>
</evidence>
<reference evidence="3 4" key="1">
    <citation type="submission" date="2019-05" db="EMBL/GenBank/DDBJ databases">
        <title>Mikania micrantha, genome provides insights into the molecular mechanism of rapid growth.</title>
        <authorList>
            <person name="Liu B."/>
        </authorList>
    </citation>
    <scope>NUCLEOTIDE SEQUENCE [LARGE SCALE GENOMIC DNA]</scope>
    <source>
        <strain evidence="3">NLD-2019</strain>
        <tissue evidence="3">Leaf</tissue>
    </source>
</reference>
<comment type="caution">
    <text evidence="3">The sequence shown here is derived from an EMBL/GenBank/DDBJ whole genome shotgun (WGS) entry which is preliminary data.</text>
</comment>
<dbReference type="OrthoDB" id="1112035at2759"/>
<evidence type="ECO:0000256" key="1">
    <source>
        <dbReference type="SAM" id="MobiDB-lite"/>
    </source>
</evidence>